<dbReference type="STRING" id="1073089.A0A1L9RPI8"/>
<keyword evidence="13" id="KW-1185">Reference proteome</keyword>
<feature type="domain" description="C2H2-type" evidence="11">
    <location>
        <begin position="293"/>
        <end position="323"/>
    </location>
</feature>
<feature type="compositionally biased region" description="Pro residues" evidence="10">
    <location>
        <begin position="516"/>
        <end position="532"/>
    </location>
</feature>
<dbReference type="VEuPathDB" id="FungiDB:ASPWEDRAFT_170320"/>
<evidence type="ECO:0000256" key="7">
    <source>
        <dbReference type="ARBA" id="ARBA00023163"/>
    </source>
</evidence>
<evidence type="ECO:0000256" key="1">
    <source>
        <dbReference type="ARBA" id="ARBA00004123"/>
    </source>
</evidence>
<dbReference type="FunFam" id="3.30.160.60:FF:000446">
    <property type="entry name" value="Zinc finger protein"/>
    <property type="match status" value="1"/>
</dbReference>
<evidence type="ECO:0000256" key="5">
    <source>
        <dbReference type="ARBA" id="ARBA00022833"/>
    </source>
</evidence>
<dbReference type="FunFam" id="3.30.160.60:FF:001666">
    <property type="entry name" value="MDS1 and EVI1 complex locus"/>
    <property type="match status" value="1"/>
</dbReference>
<keyword evidence="4 9" id="KW-0863">Zinc-finger</keyword>
<feature type="compositionally biased region" description="Polar residues" evidence="10">
    <location>
        <begin position="120"/>
        <end position="148"/>
    </location>
</feature>
<feature type="compositionally biased region" description="Polar residues" evidence="10">
    <location>
        <begin position="381"/>
        <end position="392"/>
    </location>
</feature>
<evidence type="ECO:0000256" key="2">
    <source>
        <dbReference type="ARBA" id="ARBA00022723"/>
    </source>
</evidence>
<evidence type="ECO:0000256" key="6">
    <source>
        <dbReference type="ARBA" id="ARBA00023015"/>
    </source>
</evidence>
<dbReference type="Gene3D" id="3.30.160.60">
    <property type="entry name" value="Classic Zinc Finger"/>
    <property type="match status" value="3"/>
</dbReference>
<evidence type="ECO:0000256" key="4">
    <source>
        <dbReference type="ARBA" id="ARBA00022771"/>
    </source>
</evidence>
<feature type="compositionally biased region" description="Polar residues" evidence="10">
    <location>
        <begin position="460"/>
        <end position="476"/>
    </location>
</feature>
<dbReference type="EMBL" id="KV878211">
    <property type="protein sequence ID" value="OJJ36812.1"/>
    <property type="molecule type" value="Genomic_DNA"/>
</dbReference>
<dbReference type="Proteomes" id="UP000184383">
    <property type="component" value="Unassembled WGS sequence"/>
</dbReference>
<name>A0A1L9RPI8_ASPWE</name>
<feature type="compositionally biased region" description="Polar residues" evidence="10">
    <location>
        <begin position="415"/>
        <end position="431"/>
    </location>
</feature>
<dbReference type="PROSITE" id="PS00028">
    <property type="entry name" value="ZINC_FINGER_C2H2_1"/>
    <property type="match status" value="2"/>
</dbReference>
<dbReference type="GeneID" id="63746445"/>
<keyword evidence="7" id="KW-0804">Transcription</keyword>
<feature type="domain" description="C2H2-type" evidence="11">
    <location>
        <begin position="237"/>
        <end position="264"/>
    </location>
</feature>
<feature type="compositionally biased region" description="Basic and acidic residues" evidence="10">
    <location>
        <begin position="96"/>
        <end position="105"/>
    </location>
</feature>
<feature type="region of interest" description="Disordered" evidence="10">
    <location>
        <begin position="623"/>
        <end position="652"/>
    </location>
</feature>
<organism evidence="12 13">
    <name type="scientific">Aspergillus wentii DTO 134E9</name>
    <dbReference type="NCBI Taxonomy" id="1073089"/>
    <lineage>
        <taxon>Eukaryota</taxon>
        <taxon>Fungi</taxon>
        <taxon>Dikarya</taxon>
        <taxon>Ascomycota</taxon>
        <taxon>Pezizomycotina</taxon>
        <taxon>Eurotiomycetes</taxon>
        <taxon>Eurotiomycetidae</taxon>
        <taxon>Eurotiales</taxon>
        <taxon>Aspergillaceae</taxon>
        <taxon>Aspergillus</taxon>
        <taxon>Aspergillus subgen. Cremei</taxon>
    </lineage>
</organism>
<evidence type="ECO:0000256" key="3">
    <source>
        <dbReference type="ARBA" id="ARBA00022737"/>
    </source>
</evidence>
<keyword evidence="2" id="KW-0479">Metal-binding</keyword>
<evidence type="ECO:0000256" key="9">
    <source>
        <dbReference type="PROSITE-ProRule" id="PRU00042"/>
    </source>
</evidence>
<protein>
    <recommendedName>
        <fullName evidence="11">C2H2-type domain-containing protein</fullName>
    </recommendedName>
</protein>
<dbReference type="GO" id="GO:0008270">
    <property type="term" value="F:zinc ion binding"/>
    <property type="evidence" value="ECO:0007669"/>
    <property type="project" value="UniProtKB-KW"/>
</dbReference>
<sequence length="652" mass="69574">MTSDIASPFFRQPFQAGEKHPLSMAALMQSNNEPVTISNSLSGAISSPPDSIAFLKQSKPESSLSSIASAGLHVSRSRDPLPQMATTATTAAPMDRSLEQEKESEQSSSQVAREALGASEKSQVSSLNDSIHMSDQMQVDSHPNSGNVHDTFGSVDNGPTLMNSSTVASPGPIEDSASQDGDRPRHRDEAELSQETSNKAFSYPMPTGGLSDPRRGLSLPNAGYHKGGQRSPSAKKHRCPYCSTEFTRHHNLKSHLLTHSQEKPFVCQTCQSRFRRLHDLKRHTKLHTGERPHICPKCGRRFARGDALARHNKGQGGCAGRRASMGSYAAEDEYGDGAAPPDDTMDGLVYAEPERMDEEEERRLNMPSIKKHDAPSDPVARSNTGTFQSRGPSTYPPIAAGRPSPGGLFPPPTSHGGSSASTSPISQSGNLTFPPPGQPSGASVFAPTNMTESPKPLSPNALSSHQINHGPDNNIQLHRAHSPGMAQSFQQQPFGRTAPAPTQTSVPNHSASSLGLPPPQPGAPQLPPPPGLNSPDSRFQLHGQPAAAKHTPSHSHSSNHSGPLPSMAGPETSPNNGNHYPVPHDPNHIDQSREDKLWAYIRSVHEELTGLRTEVAALRAQIASSNANTPTPSNANIPQPPIEANNVGSGQR</sequence>
<comment type="subcellular location">
    <subcellularLocation>
        <location evidence="1">Nucleus</location>
    </subcellularLocation>
</comment>
<feature type="compositionally biased region" description="Low complexity" evidence="10">
    <location>
        <begin position="554"/>
        <end position="566"/>
    </location>
</feature>
<evidence type="ECO:0000256" key="8">
    <source>
        <dbReference type="ARBA" id="ARBA00023242"/>
    </source>
</evidence>
<feature type="region of interest" description="Disordered" evidence="10">
    <location>
        <begin position="41"/>
        <end position="60"/>
    </location>
</feature>
<reference evidence="13" key="1">
    <citation type="journal article" date="2017" name="Genome Biol.">
        <title>Comparative genomics reveals high biological diversity and specific adaptations in the industrially and medically important fungal genus Aspergillus.</title>
        <authorList>
            <person name="de Vries R.P."/>
            <person name="Riley R."/>
            <person name="Wiebenga A."/>
            <person name="Aguilar-Osorio G."/>
            <person name="Amillis S."/>
            <person name="Uchima C.A."/>
            <person name="Anderluh G."/>
            <person name="Asadollahi M."/>
            <person name="Askin M."/>
            <person name="Barry K."/>
            <person name="Battaglia E."/>
            <person name="Bayram O."/>
            <person name="Benocci T."/>
            <person name="Braus-Stromeyer S.A."/>
            <person name="Caldana C."/>
            <person name="Canovas D."/>
            <person name="Cerqueira G.C."/>
            <person name="Chen F."/>
            <person name="Chen W."/>
            <person name="Choi C."/>
            <person name="Clum A."/>
            <person name="Dos Santos R.A."/>
            <person name="Damasio A.R."/>
            <person name="Diallinas G."/>
            <person name="Emri T."/>
            <person name="Fekete E."/>
            <person name="Flipphi M."/>
            <person name="Freyberg S."/>
            <person name="Gallo A."/>
            <person name="Gournas C."/>
            <person name="Habgood R."/>
            <person name="Hainaut M."/>
            <person name="Harispe M.L."/>
            <person name="Henrissat B."/>
            <person name="Hilden K.S."/>
            <person name="Hope R."/>
            <person name="Hossain A."/>
            <person name="Karabika E."/>
            <person name="Karaffa L."/>
            <person name="Karanyi Z."/>
            <person name="Krasevec N."/>
            <person name="Kuo A."/>
            <person name="Kusch H."/>
            <person name="LaButti K."/>
            <person name="Lagendijk E.L."/>
            <person name="Lapidus A."/>
            <person name="Levasseur A."/>
            <person name="Lindquist E."/>
            <person name="Lipzen A."/>
            <person name="Logrieco A.F."/>
            <person name="MacCabe A."/>
            <person name="Maekelae M.R."/>
            <person name="Malavazi I."/>
            <person name="Melin P."/>
            <person name="Meyer V."/>
            <person name="Mielnichuk N."/>
            <person name="Miskei M."/>
            <person name="Molnar A.P."/>
            <person name="Mule G."/>
            <person name="Ngan C.Y."/>
            <person name="Orejas M."/>
            <person name="Orosz E."/>
            <person name="Ouedraogo J.P."/>
            <person name="Overkamp K.M."/>
            <person name="Park H.-S."/>
            <person name="Perrone G."/>
            <person name="Piumi F."/>
            <person name="Punt P.J."/>
            <person name="Ram A.F."/>
            <person name="Ramon A."/>
            <person name="Rauscher S."/>
            <person name="Record E."/>
            <person name="Riano-Pachon D.M."/>
            <person name="Robert V."/>
            <person name="Roehrig J."/>
            <person name="Ruller R."/>
            <person name="Salamov A."/>
            <person name="Salih N.S."/>
            <person name="Samson R.A."/>
            <person name="Sandor E."/>
            <person name="Sanguinetti M."/>
            <person name="Schuetze T."/>
            <person name="Sepcic K."/>
            <person name="Shelest E."/>
            <person name="Sherlock G."/>
            <person name="Sophianopoulou V."/>
            <person name="Squina F.M."/>
            <person name="Sun H."/>
            <person name="Susca A."/>
            <person name="Todd R.B."/>
            <person name="Tsang A."/>
            <person name="Unkles S.E."/>
            <person name="van de Wiele N."/>
            <person name="van Rossen-Uffink D."/>
            <person name="Oliveira J.V."/>
            <person name="Vesth T.C."/>
            <person name="Visser J."/>
            <person name="Yu J.-H."/>
            <person name="Zhou M."/>
            <person name="Andersen M.R."/>
            <person name="Archer D.B."/>
            <person name="Baker S.E."/>
            <person name="Benoit I."/>
            <person name="Brakhage A.A."/>
            <person name="Braus G.H."/>
            <person name="Fischer R."/>
            <person name="Frisvad J.C."/>
            <person name="Goldman G.H."/>
            <person name="Houbraken J."/>
            <person name="Oakley B."/>
            <person name="Pocsi I."/>
            <person name="Scazzocchio C."/>
            <person name="Seiboth B."/>
            <person name="vanKuyk P.A."/>
            <person name="Wortman J."/>
            <person name="Dyer P.S."/>
            <person name="Grigoriev I.V."/>
        </authorList>
    </citation>
    <scope>NUCLEOTIDE SEQUENCE [LARGE SCALE GENOMIC DNA]</scope>
    <source>
        <strain evidence="13">DTO 134E9</strain>
    </source>
</reference>
<feature type="compositionally biased region" description="Polar residues" evidence="10">
    <location>
        <begin position="485"/>
        <end position="509"/>
    </location>
</feature>
<keyword evidence="6" id="KW-0805">Transcription regulation</keyword>
<dbReference type="SMART" id="SM00355">
    <property type="entry name" value="ZnF_C2H2"/>
    <property type="match status" value="3"/>
</dbReference>
<dbReference type="Pfam" id="PF00096">
    <property type="entry name" value="zf-C2H2"/>
    <property type="match status" value="1"/>
</dbReference>
<feature type="compositionally biased region" description="Polar residues" evidence="10">
    <location>
        <begin position="623"/>
        <end position="637"/>
    </location>
</feature>
<evidence type="ECO:0000313" key="12">
    <source>
        <dbReference type="EMBL" id="OJJ36812.1"/>
    </source>
</evidence>
<proteinExistence type="predicted"/>
<accession>A0A1L9RPI8</accession>
<keyword evidence="3" id="KW-0677">Repeat</keyword>
<dbReference type="InterPro" id="IPR036236">
    <property type="entry name" value="Znf_C2H2_sf"/>
</dbReference>
<dbReference type="PROSITE" id="PS50157">
    <property type="entry name" value="ZINC_FINGER_C2H2_2"/>
    <property type="match status" value="3"/>
</dbReference>
<dbReference type="GO" id="GO:0000978">
    <property type="term" value="F:RNA polymerase II cis-regulatory region sequence-specific DNA binding"/>
    <property type="evidence" value="ECO:0007669"/>
    <property type="project" value="TreeGrafter"/>
</dbReference>
<feature type="compositionally biased region" description="Basic and acidic residues" evidence="10">
    <location>
        <begin position="180"/>
        <end position="190"/>
    </location>
</feature>
<keyword evidence="5" id="KW-0862">Zinc</keyword>
<dbReference type="RefSeq" id="XP_040690488.1">
    <property type="nucleotide sequence ID" value="XM_040830597.1"/>
</dbReference>
<evidence type="ECO:0000313" key="13">
    <source>
        <dbReference type="Proteomes" id="UP000184383"/>
    </source>
</evidence>
<feature type="region of interest" description="Disordered" evidence="10">
    <location>
        <begin position="65"/>
        <end position="237"/>
    </location>
</feature>
<dbReference type="OrthoDB" id="8117402at2759"/>
<dbReference type="PANTHER" id="PTHR24399">
    <property type="entry name" value="ZINC FINGER AND BTB DOMAIN-CONTAINING"/>
    <property type="match status" value="1"/>
</dbReference>
<keyword evidence="8" id="KW-0539">Nucleus</keyword>
<gene>
    <name evidence="12" type="ORF">ASPWEDRAFT_170320</name>
</gene>
<dbReference type="InterPro" id="IPR013087">
    <property type="entry name" value="Znf_C2H2_type"/>
</dbReference>
<dbReference type="AlphaFoldDB" id="A0A1L9RPI8"/>
<dbReference type="PANTHER" id="PTHR24399:SF70">
    <property type="entry name" value="C2H2-TYPE DOMAIN-CONTAINING PROTEIN"/>
    <property type="match status" value="1"/>
</dbReference>
<dbReference type="GO" id="GO:0001227">
    <property type="term" value="F:DNA-binding transcription repressor activity, RNA polymerase II-specific"/>
    <property type="evidence" value="ECO:0007669"/>
    <property type="project" value="TreeGrafter"/>
</dbReference>
<feature type="region of interest" description="Disordered" evidence="10">
    <location>
        <begin position="355"/>
        <end position="591"/>
    </location>
</feature>
<feature type="domain" description="C2H2-type" evidence="11">
    <location>
        <begin position="265"/>
        <end position="292"/>
    </location>
</feature>
<dbReference type="SUPFAM" id="SSF57667">
    <property type="entry name" value="beta-beta-alpha zinc fingers"/>
    <property type="match status" value="2"/>
</dbReference>
<evidence type="ECO:0000259" key="11">
    <source>
        <dbReference type="PROSITE" id="PS50157"/>
    </source>
</evidence>
<dbReference type="GO" id="GO:0005654">
    <property type="term" value="C:nucleoplasm"/>
    <property type="evidence" value="ECO:0007669"/>
    <property type="project" value="TreeGrafter"/>
</dbReference>
<evidence type="ECO:0000256" key="10">
    <source>
        <dbReference type="SAM" id="MobiDB-lite"/>
    </source>
</evidence>